<accession>A0A8T4H019</accession>
<evidence type="ECO:0000256" key="1">
    <source>
        <dbReference type="SAM" id="Phobius"/>
    </source>
</evidence>
<evidence type="ECO:0000313" key="3">
    <source>
        <dbReference type="Proteomes" id="UP000823736"/>
    </source>
</evidence>
<keyword evidence="1" id="KW-1133">Transmembrane helix</keyword>
<dbReference type="Proteomes" id="UP000823736">
    <property type="component" value="Unassembled WGS sequence"/>
</dbReference>
<comment type="caution">
    <text evidence="2">The sequence shown here is derived from an EMBL/GenBank/DDBJ whole genome shotgun (WGS) entry which is preliminary data.</text>
</comment>
<organism evidence="2 3">
    <name type="scientific">Halolamina salifodinae</name>
    <dbReference type="NCBI Taxonomy" id="1202767"/>
    <lineage>
        <taxon>Archaea</taxon>
        <taxon>Methanobacteriati</taxon>
        <taxon>Methanobacteriota</taxon>
        <taxon>Stenosarchaea group</taxon>
        <taxon>Halobacteria</taxon>
        <taxon>Halobacteriales</taxon>
        <taxon>Haloferacaceae</taxon>
    </lineage>
</organism>
<reference evidence="2" key="1">
    <citation type="submission" date="2021-03" db="EMBL/GenBank/DDBJ databases">
        <title>Genomic Encyclopedia of Type Strains, Phase IV (KMG-IV): sequencing the most valuable type-strain genomes for metagenomic binning, comparative biology and taxonomic classification.</title>
        <authorList>
            <person name="Goeker M."/>
        </authorList>
    </citation>
    <scope>NUCLEOTIDE SEQUENCE</scope>
    <source>
        <strain evidence="2">DSM 26232</strain>
    </source>
</reference>
<name>A0A8T4H019_9EURY</name>
<feature type="transmembrane region" description="Helical" evidence="1">
    <location>
        <begin position="12"/>
        <end position="28"/>
    </location>
</feature>
<dbReference type="AlphaFoldDB" id="A0A8T4H019"/>
<keyword evidence="3" id="KW-1185">Reference proteome</keyword>
<keyword evidence="1" id="KW-0812">Transmembrane</keyword>
<feature type="transmembrane region" description="Helical" evidence="1">
    <location>
        <begin position="34"/>
        <end position="55"/>
    </location>
</feature>
<sequence>MEIVGKSLRTRVLRALAVFLALLGYGYLTNDINWVTTLLVPPLFFLFSVGSDYAVRRWAE</sequence>
<dbReference type="RefSeq" id="WP_209492380.1">
    <property type="nucleotide sequence ID" value="NZ_JAGGLC010000005.1"/>
</dbReference>
<keyword evidence="1" id="KW-0472">Membrane</keyword>
<evidence type="ECO:0000313" key="2">
    <source>
        <dbReference type="EMBL" id="MBP1988030.1"/>
    </source>
</evidence>
<protein>
    <submittedName>
        <fullName evidence="2">Uncharacterized protein</fullName>
    </submittedName>
</protein>
<dbReference type="EMBL" id="JAGGLC010000005">
    <property type="protein sequence ID" value="MBP1988030.1"/>
    <property type="molecule type" value="Genomic_DNA"/>
</dbReference>
<proteinExistence type="predicted"/>
<gene>
    <name evidence="2" type="ORF">J2753_002540</name>
</gene>